<name>A0A0H2SAF2_9AGAM</name>
<accession>A0A0H2SAF2</accession>
<dbReference type="AlphaFoldDB" id="A0A0H2SAF2"/>
<feature type="compositionally biased region" description="Basic and acidic residues" evidence="1">
    <location>
        <begin position="43"/>
        <end position="54"/>
    </location>
</feature>
<gene>
    <name evidence="2" type="ORF">SCHPADRAFT_344206</name>
</gene>
<proteinExistence type="predicted"/>
<reference evidence="2 3" key="1">
    <citation type="submission" date="2015-04" db="EMBL/GenBank/DDBJ databases">
        <title>Complete genome sequence of Schizopora paradoxa KUC8140, a cosmopolitan wood degrader in East Asia.</title>
        <authorList>
            <consortium name="DOE Joint Genome Institute"/>
            <person name="Min B."/>
            <person name="Park H."/>
            <person name="Jang Y."/>
            <person name="Kim J.-J."/>
            <person name="Kim K.H."/>
            <person name="Pangilinan J."/>
            <person name="Lipzen A."/>
            <person name="Riley R."/>
            <person name="Grigoriev I.V."/>
            <person name="Spatafora J.W."/>
            <person name="Choi I.-G."/>
        </authorList>
    </citation>
    <scope>NUCLEOTIDE SEQUENCE [LARGE SCALE GENOMIC DNA]</scope>
    <source>
        <strain evidence="2 3">KUC8140</strain>
    </source>
</reference>
<organism evidence="2 3">
    <name type="scientific">Schizopora paradoxa</name>
    <dbReference type="NCBI Taxonomy" id="27342"/>
    <lineage>
        <taxon>Eukaryota</taxon>
        <taxon>Fungi</taxon>
        <taxon>Dikarya</taxon>
        <taxon>Basidiomycota</taxon>
        <taxon>Agaricomycotina</taxon>
        <taxon>Agaricomycetes</taxon>
        <taxon>Hymenochaetales</taxon>
        <taxon>Schizoporaceae</taxon>
        <taxon>Schizopora</taxon>
    </lineage>
</organism>
<sequence length="75" mass="8729">MSSSSFLTVVSRRKSKALVHLLISIVPLRRVCGKNLRSRRQKQSHELDDKKELRTPTVRPYDNTLLHKDTQKSML</sequence>
<feature type="compositionally biased region" description="Basic and acidic residues" evidence="1">
    <location>
        <begin position="65"/>
        <end position="75"/>
    </location>
</feature>
<evidence type="ECO:0000313" key="3">
    <source>
        <dbReference type="Proteomes" id="UP000053477"/>
    </source>
</evidence>
<protein>
    <submittedName>
        <fullName evidence="2">Uncharacterized protein</fullName>
    </submittedName>
</protein>
<dbReference type="EMBL" id="KQ085953">
    <property type="protein sequence ID" value="KLO13851.1"/>
    <property type="molecule type" value="Genomic_DNA"/>
</dbReference>
<dbReference type="Proteomes" id="UP000053477">
    <property type="component" value="Unassembled WGS sequence"/>
</dbReference>
<dbReference type="InParanoid" id="A0A0H2SAF2"/>
<keyword evidence="3" id="KW-1185">Reference proteome</keyword>
<evidence type="ECO:0000313" key="2">
    <source>
        <dbReference type="EMBL" id="KLO13851.1"/>
    </source>
</evidence>
<feature type="region of interest" description="Disordered" evidence="1">
    <location>
        <begin position="36"/>
        <end position="75"/>
    </location>
</feature>
<evidence type="ECO:0000256" key="1">
    <source>
        <dbReference type="SAM" id="MobiDB-lite"/>
    </source>
</evidence>